<name>A0ACC6REG1_9BURK</name>
<organism evidence="1 2">
    <name type="scientific">Paraburkholderia unamae</name>
    <dbReference type="NCBI Taxonomy" id="219649"/>
    <lineage>
        <taxon>Bacteria</taxon>
        <taxon>Pseudomonadati</taxon>
        <taxon>Pseudomonadota</taxon>
        <taxon>Betaproteobacteria</taxon>
        <taxon>Burkholderiales</taxon>
        <taxon>Burkholderiaceae</taxon>
        <taxon>Paraburkholderia</taxon>
    </lineage>
</organism>
<keyword evidence="2" id="KW-1185">Reference proteome</keyword>
<dbReference type="Proteomes" id="UP001392318">
    <property type="component" value="Unassembled WGS sequence"/>
</dbReference>
<comment type="caution">
    <text evidence="1">The sequence shown here is derived from an EMBL/GenBank/DDBJ whole genome shotgun (WGS) entry which is preliminary data.</text>
</comment>
<evidence type="ECO:0000313" key="1">
    <source>
        <dbReference type="EMBL" id="MEM5400003.1"/>
    </source>
</evidence>
<gene>
    <name evidence="1" type="ORF">VSR83_07890</name>
</gene>
<reference evidence="1" key="1">
    <citation type="submission" date="2024-01" db="EMBL/GenBank/DDBJ databases">
        <title>The diversity of rhizobia nodulating Mimosa spp. in eleven states of Brazil covering several biomes is determined by host plant, location, and edaphic factors.</title>
        <authorList>
            <person name="Rouws L."/>
            <person name="Barauna A."/>
            <person name="Beukes C."/>
            <person name="De Faria S.M."/>
            <person name="Gross E."/>
            <person name="Dos Reis Junior F.B."/>
            <person name="Simon M."/>
            <person name="Maluk M."/>
            <person name="Odee D.W."/>
            <person name="Kenicer G."/>
            <person name="Young J.P.W."/>
            <person name="Reis V.M."/>
            <person name="Zilli J."/>
            <person name="James E.K."/>
        </authorList>
    </citation>
    <scope>NUCLEOTIDE SEQUENCE</scope>
    <source>
        <strain evidence="1">JPY452</strain>
    </source>
</reference>
<sequence>MPTLRARGNQQIPPDPAAVAQRVNGTLATLAAGSPQWSMQLPTARSNIASAFWRMPATASGKRAFGEATFDPATGAKVSARDALGGEFFYR</sequence>
<protein>
    <submittedName>
        <fullName evidence="1">Uncharacterized protein</fullName>
    </submittedName>
</protein>
<proteinExistence type="predicted"/>
<dbReference type="EMBL" id="JAYMRU010000004">
    <property type="protein sequence ID" value="MEM5400003.1"/>
    <property type="molecule type" value="Genomic_DNA"/>
</dbReference>
<evidence type="ECO:0000313" key="2">
    <source>
        <dbReference type="Proteomes" id="UP001392318"/>
    </source>
</evidence>
<accession>A0ACC6REG1</accession>